<reference evidence="2 3" key="1">
    <citation type="submission" date="2016-12" db="EMBL/GenBank/DDBJ databases">
        <title>The genomes of Aspergillus section Nigri reveals drivers in fungal speciation.</title>
        <authorList>
            <consortium name="DOE Joint Genome Institute"/>
            <person name="Vesth T.C."/>
            <person name="Nybo J."/>
            <person name="Theobald S."/>
            <person name="Brandl J."/>
            <person name="Frisvad J.C."/>
            <person name="Nielsen K.F."/>
            <person name="Lyhne E.K."/>
            <person name="Kogle M.E."/>
            <person name="Kuo A."/>
            <person name="Riley R."/>
            <person name="Clum A."/>
            <person name="Nolan M."/>
            <person name="Lipzen A."/>
            <person name="Salamov A."/>
            <person name="Henrissat B."/>
            <person name="Wiebenga A."/>
            <person name="De Vries R.P."/>
            <person name="Grigoriev I.V."/>
            <person name="Mortensen U.H."/>
            <person name="Andersen M.R."/>
            <person name="Baker S.E."/>
        </authorList>
    </citation>
    <scope>NUCLEOTIDE SEQUENCE [LARGE SCALE GENOMIC DNA]</scope>
    <source>
        <strain evidence="2 3">CBS 121591</strain>
    </source>
</reference>
<dbReference type="RefSeq" id="XP_025492072.1">
    <property type="nucleotide sequence ID" value="XM_025641524.1"/>
</dbReference>
<dbReference type="EMBL" id="KZ821699">
    <property type="protein sequence ID" value="PYH81872.1"/>
    <property type="molecule type" value="Genomic_DNA"/>
</dbReference>
<organism evidence="2 3">
    <name type="scientific">Aspergillus uvarum CBS 121591</name>
    <dbReference type="NCBI Taxonomy" id="1448315"/>
    <lineage>
        <taxon>Eukaryota</taxon>
        <taxon>Fungi</taxon>
        <taxon>Dikarya</taxon>
        <taxon>Ascomycota</taxon>
        <taxon>Pezizomycotina</taxon>
        <taxon>Eurotiomycetes</taxon>
        <taxon>Eurotiomycetidae</taxon>
        <taxon>Eurotiales</taxon>
        <taxon>Aspergillaceae</taxon>
        <taxon>Aspergillus</taxon>
        <taxon>Aspergillus subgen. Circumdati</taxon>
    </lineage>
</organism>
<name>A0A319DRN9_9EURO</name>
<feature type="region of interest" description="Disordered" evidence="1">
    <location>
        <begin position="1"/>
        <end position="127"/>
    </location>
</feature>
<protein>
    <submittedName>
        <fullName evidence="2">Uncharacterized protein</fullName>
    </submittedName>
</protein>
<dbReference type="GeneID" id="37144266"/>
<gene>
    <name evidence="2" type="ORF">BO82DRAFT_75736</name>
</gene>
<accession>A0A319DRN9</accession>
<dbReference type="VEuPathDB" id="FungiDB:BO82DRAFT_75736"/>
<feature type="compositionally biased region" description="Pro residues" evidence="1">
    <location>
        <begin position="44"/>
        <end position="56"/>
    </location>
</feature>
<evidence type="ECO:0000256" key="1">
    <source>
        <dbReference type="SAM" id="MobiDB-lite"/>
    </source>
</evidence>
<proteinExistence type="predicted"/>
<dbReference type="AlphaFoldDB" id="A0A319DRN9"/>
<feature type="compositionally biased region" description="Low complexity" evidence="1">
    <location>
        <begin position="65"/>
        <end position="84"/>
    </location>
</feature>
<keyword evidence="3" id="KW-1185">Reference proteome</keyword>
<dbReference type="Proteomes" id="UP000248340">
    <property type="component" value="Unassembled WGS sequence"/>
</dbReference>
<feature type="compositionally biased region" description="Low complexity" evidence="1">
    <location>
        <begin position="92"/>
        <end position="104"/>
    </location>
</feature>
<evidence type="ECO:0000313" key="3">
    <source>
        <dbReference type="Proteomes" id="UP000248340"/>
    </source>
</evidence>
<feature type="compositionally biased region" description="Polar residues" evidence="1">
    <location>
        <begin position="17"/>
        <end position="41"/>
    </location>
</feature>
<feature type="compositionally biased region" description="Polar residues" evidence="1">
    <location>
        <begin position="1"/>
        <end position="10"/>
    </location>
</feature>
<evidence type="ECO:0000313" key="2">
    <source>
        <dbReference type="EMBL" id="PYH81872.1"/>
    </source>
</evidence>
<sequence>MDVCSRSSFPTAHRAELTSSPATTSISANPNADARSTSRNSYAWPPPQSTRPPPRSPASENSARAASTAPSWSPCATASSSWPASPTPSPSPSTSSSRARWPPSNTYVGGGSPCPASTDTRPPRTMP</sequence>